<reference evidence="6" key="2">
    <citation type="journal article" date="2020" name="Data Brief">
        <title>Transcriptome dataset of Babesia bovis life stages within vertebrate and invertebrate hosts.</title>
        <authorList>
            <person name="Ueti M.W."/>
            <person name="Johnson W.C."/>
            <person name="Kappmeyer L.S."/>
            <person name="Herndon D.R."/>
            <person name="Mousel M.R."/>
            <person name="Reif K.E."/>
            <person name="Taus N.S."/>
            <person name="Ifeonu O.O."/>
            <person name="Silva J.C."/>
            <person name="Suarez C.E."/>
            <person name="Brayton K.A."/>
        </authorList>
    </citation>
    <scope>NUCLEOTIDE SEQUENCE [LARGE SCALE GENOMIC DNA]</scope>
</reference>
<dbReference type="VEuPathDB" id="PiroplasmaDB:BBOV_IV010710"/>
<protein>
    <submittedName>
        <fullName evidence="5">Mitochondrial import inner membrane protein, putative</fullName>
    </submittedName>
</protein>
<dbReference type="PANTHER" id="PTHR15371">
    <property type="entry name" value="TIM23"/>
    <property type="match status" value="1"/>
</dbReference>
<evidence type="ECO:0000313" key="5">
    <source>
        <dbReference type="EMBL" id="EDO07424.1"/>
    </source>
</evidence>
<dbReference type="Proteomes" id="UP000002173">
    <property type="component" value="Unassembled WGS sequence"/>
</dbReference>
<gene>
    <name evidence="5" type="ORF">BBOV_IV010710</name>
</gene>
<dbReference type="RefSeq" id="XP_001610992.1">
    <property type="nucleotide sequence ID" value="XM_001610942.1"/>
</dbReference>
<keyword evidence="6" id="KW-1185">Reference proteome</keyword>
<comment type="subcellular location">
    <subcellularLocation>
        <location evidence="1">Membrane</location>
        <topology evidence="1">Multi-pass membrane protein</topology>
    </subcellularLocation>
</comment>
<dbReference type="GO" id="GO:0008320">
    <property type="term" value="F:protein transmembrane transporter activity"/>
    <property type="evidence" value="ECO:0007669"/>
    <property type="project" value="TreeGrafter"/>
</dbReference>
<comment type="caution">
    <text evidence="5">The sequence shown here is derived from an EMBL/GenBank/DDBJ whole genome shotgun (WGS) entry which is preliminary data.</text>
</comment>
<keyword evidence="3" id="KW-1133">Transmembrane helix</keyword>
<reference evidence="5 6" key="1">
    <citation type="journal article" date="2007" name="PLoS Pathog.">
        <title>Genome sequence of Babesia bovis and comparative analysis of apicomplexan hemoprotozoa.</title>
        <authorList>
            <person name="Brayton K.A."/>
            <person name="Lau A.O.T."/>
            <person name="Herndon D.R."/>
            <person name="Hannick L."/>
            <person name="Kappmeyer L.S."/>
            <person name="Berens S.J."/>
            <person name="Bidwell S.L."/>
            <person name="Brown W.C."/>
            <person name="Crabtree J."/>
            <person name="Fadrosh D."/>
            <person name="Feldblum T."/>
            <person name="Forberger H.A."/>
            <person name="Haas B.J."/>
            <person name="Howell J.M."/>
            <person name="Khouri H."/>
            <person name="Koo H."/>
            <person name="Mann D.J."/>
            <person name="Norimine J."/>
            <person name="Paulsen I.T."/>
            <person name="Radune D."/>
            <person name="Ren Q."/>
            <person name="Smith R.K. Jr."/>
            <person name="Suarez C.E."/>
            <person name="White O."/>
            <person name="Wortman J.R."/>
            <person name="Knowles D.P. Jr."/>
            <person name="McElwain T.F."/>
            <person name="Nene V.M."/>
        </authorList>
    </citation>
    <scope>NUCLEOTIDE SEQUENCE [LARGE SCALE GENOMIC DNA]</scope>
    <source>
        <strain evidence="5">T2Bo</strain>
    </source>
</reference>
<dbReference type="GO" id="GO:0030150">
    <property type="term" value="P:protein import into mitochondrial matrix"/>
    <property type="evidence" value="ECO:0007669"/>
    <property type="project" value="TreeGrafter"/>
</dbReference>
<organism evidence="5 6">
    <name type="scientific">Babesia bovis</name>
    <dbReference type="NCBI Taxonomy" id="5865"/>
    <lineage>
        <taxon>Eukaryota</taxon>
        <taxon>Sar</taxon>
        <taxon>Alveolata</taxon>
        <taxon>Apicomplexa</taxon>
        <taxon>Aconoidasida</taxon>
        <taxon>Piroplasmida</taxon>
        <taxon>Babesiidae</taxon>
        <taxon>Babesia</taxon>
    </lineage>
</organism>
<dbReference type="OMA" id="DYGFKRG"/>
<evidence type="ECO:0000256" key="3">
    <source>
        <dbReference type="ARBA" id="ARBA00022989"/>
    </source>
</evidence>
<dbReference type="EMBL" id="AAXT01000002">
    <property type="protein sequence ID" value="EDO07424.1"/>
    <property type="molecule type" value="Genomic_DNA"/>
</dbReference>
<dbReference type="AlphaFoldDB" id="A7ASA5"/>
<keyword evidence="4" id="KW-0472">Membrane</keyword>
<proteinExistence type="predicted"/>
<dbReference type="PANTHER" id="PTHR15371:SF0">
    <property type="entry name" value="SD19278P"/>
    <property type="match status" value="1"/>
</dbReference>
<dbReference type="InterPro" id="IPR045238">
    <property type="entry name" value="Tim23-like"/>
</dbReference>
<dbReference type="FunCoup" id="A7ASA5">
    <property type="interactions" value="11"/>
</dbReference>
<reference evidence="6" key="3">
    <citation type="journal article" date="2021" name="Int. J. Parasitol.">
        <title>Comparative analysis of gene expression between Babesia bovis blood stages and kinetes allowed by improved genome annotation.</title>
        <authorList>
            <person name="Ueti M.W."/>
            <person name="Johnson W.C."/>
            <person name="Kappmeyer L.S."/>
            <person name="Herndon D.R."/>
            <person name="Mousel M.R."/>
            <person name="Reif K.E."/>
            <person name="Taus N.S."/>
            <person name="Ifeonu O.O."/>
            <person name="Silva J.C."/>
            <person name="Suarez C.E."/>
            <person name="Brayton K.A."/>
        </authorList>
    </citation>
    <scope>NUCLEOTIDE SEQUENCE [LARGE SCALE GENOMIC DNA]</scope>
</reference>
<evidence type="ECO:0000256" key="4">
    <source>
        <dbReference type="ARBA" id="ARBA00023136"/>
    </source>
</evidence>
<dbReference type="KEGG" id="bbo:BBOV_IV010710"/>
<dbReference type="GeneID" id="5479226"/>
<dbReference type="eggNOG" id="KOG3324">
    <property type="taxonomic scope" value="Eukaryota"/>
</dbReference>
<evidence type="ECO:0000256" key="1">
    <source>
        <dbReference type="ARBA" id="ARBA00004141"/>
    </source>
</evidence>
<evidence type="ECO:0000256" key="2">
    <source>
        <dbReference type="ARBA" id="ARBA00022692"/>
    </source>
</evidence>
<dbReference type="Pfam" id="PF02466">
    <property type="entry name" value="Tim17"/>
    <property type="match status" value="1"/>
</dbReference>
<keyword evidence="2" id="KW-0812">Transmembrane</keyword>
<accession>A7ASA5</accession>
<dbReference type="STRING" id="5865.A7ASA5"/>
<sequence>MDDYLSVGSIKPDLDILQRPDAIGGARQRYIAPNFSEKQLYLSGYGRHWGEKITYSVGLAYGSGMLLGGSFGFMKGVSKGGATRKLVINSILNTCGTYGPKLGNGAACITLLYCVMNSSTKFALGDKIDDRLIAPIVGANAGALYKCKGTWRALAKCSIGSAVAFTAIDYALRYSLL</sequence>
<evidence type="ECO:0000313" key="6">
    <source>
        <dbReference type="Proteomes" id="UP000002173"/>
    </source>
</evidence>
<name>A7ASA5_BABBO</name>
<dbReference type="GO" id="GO:0005744">
    <property type="term" value="C:TIM23 mitochondrial import inner membrane translocase complex"/>
    <property type="evidence" value="ECO:0007669"/>
    <property type="project" value="TreeGrafter"/>
</dbReference>
<dbReference type="InParanoid" id="A7ASA5"/>